<keyword evidence="2 3" id="KW-0802">TPR repeat</keyword>
<proteinExistence type="predicted"/>
<keyword evidence="4" id="KW-1133">Transmembrane helix</keyword>
<dbReference type="AlphaFoldDB" id="A0A078LET7"/>
<name>A0A078LET7_CITKO</name>
<sequence>MSLHQVSVLLLRHSQRQAQLQQELHHDLAEPVASDAPSRPLPVKALLAVAIVMVMACVGGYLASSKWQAVRQEQQRLADPLRAFTDEPTAEKQLLTLQAAIRANPQDSAQWATLGEYYLWRNAYDNALLAYQQALRLRGENAELYSALATVRYYQSGQHMTPETREMIDKALALDASEVTALMLLAADAFMQADYVQAIAFWQKLLDLNSPRVNRVQLIDAINMAKLLQNRQK</sequence>
<evidence type="ECO:0000256" key="2">
    <source>
        <dbReference type="ARBA" id="ARBA00022803"/>
    </source>
</evidence>
<dbReference type="EMBL" id="LK931336">
    <property type="protein sequence ID" value="CDZ85330.1"/>
    <property type="molecule type" value="Genomic_DNA"/>
</dbReference>
<evidence type="ECO:0000313" key="6">
    <source>
        <dbReference type="EMBL" id="CDZ85330.1"/>
    </source>
</evidence>
<accession>A0A078LET7</accession>
<protein>
    <submittedName>
        <fullName evidence="6">Formate-dependent nitrite reductase complex subunit NrfG</fullName>
    </submittedName>
</protein>
<feature type="repeat" description="TPR" evidence="3">
    <location>
        <begin position="108"/>
        <end position="141"/>
    </location>
</feature>
<dbReference type="InterPro" id="IPR019734">
    <property type="entry name" value="TPR_rpt"/>
</dbReference>
<dbReference type="PATRIC" id="fig|545.12.peg.3541"/>
<reference evidence="7 8" key="2">
    <citation type="submission" date="2018-12" db="EMBL/GenBank/DDBJ databases">
        <authorList>
            <consortium name="Pathogen Informatics"/>
        </authorList>
    </citation>
    <scope>NUCLEOTIDE SEQUENCE [LARGE SCALE GENOMIC DNA]</scope>
    <source>
        <strain evidence="7 8">NCTC11075</strain>
    </source>
</reference>
<dbReference type="GO" id="GO:0005886">
    <property type="term" value="C:plasma membrane"/>
    <property type="evidence" value="ECO:0007669"/>
    <property type="project" value="TreeGrafter"/>
</dbReference>
<dbReference type="Proteomes" id="UP000270272">
    <property type="component" value="Chromosome"/>
</dbReference>
<dbReference type="InterPro" id="IPR051263">
    <property type="entry name" value="C-type_cytochrome_biogenesis"/>
</dbReference>
<dbReference type="PANTHER" id="PTHR47870">
    <property type="entry name" value="CYTOCHROME C-TYPE BIOGENESIS PROTEIN CCMH"/>
    <property type="match status" value="1"/>
</dbReference>
<feature type="transmembrane region" description="Helical" evidence="4">
    <location>
        <begin position="45"/>
        <end position="63"/>
    </location>
</feature>
<feature type="domain" description="Cytochrome c-type biogenesis protein H TPR" evidence="5">
    <location>
        <begin position="65"/>
        <end position="209"/>
    </location>
</feature>
<organism evidence="6">
    <name type="scientific">Citrobacter koseri</name>
    <name type="common">Citrobacter diversus</name>
    <dbReference type="NCBI Taxonomy" id="545"/>
    <lineage>
        <taxon>Bacteria</taxon>
        <taxon>Pseudomonadati</taxon>
        <taxon>Pseudomonadota</taxon>
        <taxon>Gammaproteobacteria</taxon>
        <taxon>Enterobacterales</taxon>
        <taxon>Enterobacteriaceae</taxon>
        <taxon>Citrobacter</taxon>
    </lineage>
</organism>
<dbReference type="InterPro" id="IPR056413">
    <property type="entry name" value="TPR_CcmH_CycH"/>
</dbReference>
<evidence type="ECO:0000256" key="4">
    <source>
        <dbReference type="SAM" id="Phobius"/>
    </source>
</evidence>
<dbReference type="RefSeq" id="WP_373271750.1">
    <property type="nucleotide sequence ID" value="NZ_ABTEQQ020000002.1"/>
</dbReference>
<dbReference type="NCBIfam" id="NF007692">
    <property type="entry name" value="PRK10370.1"/>
    <property type="match status" value="1"/>
</dbReference>
<dbReference type="SMART" id="SM00028">
    <property type="entry name" value="TPR"/>
    <property type="match status" value="2"/>
</dbReference>
<evidence type="ECO:0000313" key="7">
    <source>
        <dbReference type="EMBL" id="VEB92383.1"/>
    </source>
</evidence>
<dbReference type="InterPro" id="IPR011990">
    <property type="entry name" value="TPR-like_helical_dom_sf"/>
</dbReference>
<dbReference type="PANTHER" id="PTHR47870:SF4">
    <property type="entry name" value="CYTOCHROME C-TYPE BIOGENESIS PROTEIN CYCH"/>
    <property type="match status" value="1"/>
</dbReference>
<dbReference type="EMBL" id="LR134204">
    <property type="protein sequence ID" value="VEB92383.1"/>
    <property type="molecule type" value="Genomic_DNA"/>
</dbReference>
<dbReference type="SUPFAM" id="SSF48452">
    <property type="entry name" value="TPR-like"/>
    <property type="match status" value="1"/>
</dbReference>
<evidence type="ECO:0000256" key="1">
    <source>
        <dbReference type="ARBA" id="ARBA00022737"/>
    </source>
</evidence>
<evidence type="ECO:0000259" key="5">
    <source>
        <dbReference type="Pfam" id="PF23914"/>
    </source>
</evidence>
<dbReference type="Gene3D" id="1.25.40.10">
    <property type="entry name" value="Tetratricopeptide repeat domain"/>
    <property type="match status" value="1"/>
</dbReference>
<dbReference type="Pfam" id="PF23914">
    <property type="entry name" value="TPR_CcmH_CycH"/>
    <property type="match status" value="1"/>
</dbReference>
<keyword evidence="1" id="KW-0677">Repeat</keyword>
<dbReference type="PROSITE" id="PS50005">
    <property type="entry name" value="TPR"/>
    <property type="match status" value="1"/>
</dbReference>
<keyword evidence="4" id="KW-0812">Transmembrane</keyword>
<evidence type="ECO:0000256" key="3">
    <source>
        <dbReference type="PROSITE-ProRule" id="PRU00339"/>
    </source>
</evidence>
<keyword evidence="4" id="KW-0472">Membrane</keyword>
<evidence type="ECO:0000313" key="8">
    <source>
        <dbReference type="Proteomes" id="UP000270272"/>
    </source>
</evidence>
<gene>
    <name evidence="7" type="primary">nrfG</name>
    <name evidence="6" type="ORF">BN1086_03532</name>
    <name evidence="7" type="ORF">NCTC11075_03418</name>
</gene>
<reference evidence="6" key="1">
    <citation type="submission" date="2014-06" db="EMBL/GenBank/DDBJ databases">
        <authorList>
            <person name="Urmite Genomes Urmite Genomes"/>
        </authorList>
    </citation>
    <scope>NUCLEOTIDE SEQUENCE</scope>
</reference>